<evidence type="ECO:0000313" key="1">
    <source>
        <dbReference type="EMBL" id="AAA31517.1"/>
    </source>
</evidence>
<dbReference type="AlphaFoldDB" id="Q28569"/>
<sequence length="35" mass="3861">NLAWGESVGSELEDWELVGSELSQGLWALEVCLQL</sequence>
<proteinExistence type="evidence at transcript level"/>
<feature type="non-terminal residue" evidence="1">
    <location>
        <position position="35"/>
    </location>
</feature>
<name>Q28569_9CETA</name>
<protein>
    <submittedName>
        <fullName evidence="1">Elastin</fullName>
    </submittedName>
</protein>
<accession>Q28569</accession>
<reference evidence="1" key="1">
    <citation type="journal article" date="1984" name="Biochem. Biophys. Res. Commun.">
        <title>Characterization of a sheep elastin cDNA clone containing translated sequences.</title>
        <authorList>
            <person name="Yoon K."/>
            <person name="May M."/>
            <person name="Goldstein N."/>
            <person name="Indik Z.K."/>
            <person name="Oliver L."/>
            <person name="Boyd C."/>
            <person name="Rosenbloom J."/>
        </authorList>
    </citation>
    <scope>NUCLEOTIDE SEQUENCE</scope>
</reference>
<organism evidence="1">
    <name type="scientific">Ovis sp</name>
    <dbReference type="NCBI Taxonomy" id="9939"/>
    <lineage>
        <taxon>Eukaryota</taxon>
        <taxon>Metazoa</taxon>
        <taxon>Chordata</taxon>
        <taxon>Craniata</taxon>
        <taxon>Vertebrata</taxon>
        <taxon>Euteleostomi</taxon>
        <taxon>Mammalia</taxon>
        <taxon>Eutheria</taxon>
        <taxon>Laurasiatheria</taxon>
        <taxon>Artiodactyla</taxon>
        <taxon>Ruminantia</taxon>
        <taxon>Pecora</taxon>
        <taxon>Bovidae</taxon>
        <taxon>Caprinae</taxon>
        <taxon>Ovis</taxon>
    </lineage>
</organism>
<feature type="non-terminal residue" evidence="1">
    <location>
        <position position="1"/>
    </location>
</feature>
<dbReference type="EMBL" id="K00990">
    <property type="protein sequence ID" value="AAA31517.1"/>
    <property type="molecule type" value="mRNA"/>
</dbReference>